<protein>
    <recommendedName>
        <fullName evidence="3">Sulfotransferase</fullName>
    </recommendedName>
</protein>
<proteinExistence type="predicted"/>
<organism evidence="1 2">
    <name type="scientific">Paralvinella palmiformis</name>
    <dbReference type="NCBI Taxonomy" id="53620"/>
    <lineage>
        <taxon>Eukaryota</taxon>
        <taxon>Metazoa</taxon>
        <taxon>Spiralia</taxon>
        <taxon>Lophotrochozoa</taxon>
        <taxon>Annelida</taxon>
        <taxon>Polychaeta</taxon>
        <taxon>Sedentaria</taxon>
        <taxon>Canalipalpata</taxon>
        <taxon>Terebellida</taxon>
        <taxon>Terebelliformia</taxon>
        <taxon>Alvinellidae</taxon>
        <taxon>Paralvinella</taxon>
    </lineage>
</organism>
<dbReference type="AlphaFoldDB" id="A0AAD9IYW7"/>
<dbReference type="SUPFAM" id="SSF52540">
    <property type="entry name" value="P-loop containing nucleoside triphosphate hydrolases"/>
    <property type="match status" value="1"/>
</dbReference>
<dbReference type="GO" id="GO:0006044">
    <property type="term" value="P:N-acetylglucosamine metabolic process"/>
    <property type="evidence" value="ECO:0007669"/>
    <property type="project" value="TreeGrafter"/>
</dbReference>
<accession>A0AAD9IYW7</accession>
<keyword evidence="2" id="KW-1185">Reference proteome</keyword>
<comment type="caution">
    <text evidence="1">The sequence shown here is derived from an EMBL/GenBank/DDBJ whole genome shotgun (WGS) entry which is preliminary data.</text>
</comment>
<dbReference type="GO" id="GO:0001517">
    <property type="term" value="F:N-acetylglucosamine 6-O-sulfotransferase activity"/>
    <property type="evidence" value="ECO:0007669"/>
    <property type="project" value="TreeGrafter"/>
</dbReference>
<dbReference type="PANTHER" id="PTHR10704:SF44">
    <property type="entry name" value="LD35051P-RELATED"/>
    <property type="match status" value="1"/>
</dbReference>
<evidence type="ECO:0008006" key="3">
    <source>
        <dbReference type="Google" id="ProtNLM"/>
    </source>
</evidence>
<dbReference type="Pfam" id="PF13469">
    <property type="entry name" value="Sulfotransfer_3"/>
    <property type="match status" value="1"/>
</dbReference>
<dbReference type="PANTHER" id="PTHR10704">
    <property type="entry name" value="CARBOHYDRATE SULFOTRANSFERASE"/>
    <property type="match status" value="1"/>
</dbReference>
<sequence length="404" mass="47184">MPKNTNVIFYSYLRGGSSIGSEVFNLDPQTFLWYEPLDAFYSAHFGIPHKTIPGNLLYWNNVTKRELLYDERRWLVSFFRNMFECKLNELPADLFAHELSHKANQLRGFTDCYKNINETITIETCRAYTIPTCGRTIESSIGEQCHVVLEAARRISKSLPAETGASFYLNDRERQKYTSLLQQTVAEMRVTLHGQIQHALGDFIVHQMCVNAMYAQVSKCLPKATEICQKSRLHVAKVTRLRFDELEELTFLYPDLKVIYFARDPRGIAYSRAEVGLVKSARNLHYIEEARYICLRMRNDIAKKEILEHRYPGKVLTITYEFLVRHPQIYAERVYKHLNQKAPEAWMNFMKRNDKAAADSGPFGLVRRNPLRTAIHWKRKVNVLGRQTMTHRCQSVLEKLKYEL</sequence>
<dbReference type="GO" id="GO:0006790">
    <property type="term" value="P:sulfur compound metabolic process"/>
    <property type="evidence" value="ECO:0007669"/>
    <property type="project" value="TreeGrafter"/>
</dbReference>
<dbReference type="Proteomes" id="UP001208570">
    <property type="component" value="Unassembled WGS sequence"/>
</dbReference>
<reference evidence="1" key="1">
    <citation type="journal article" date="2023" name="Mol. Biol. Evol.">
        <title>Third-Generation Sequencing Reveals the Adaptive Role of the Epigenome in Three Deep-Sea Polychaetes.</title>
        <authorList>
            <person name="Perez M."/>
            <person name="Aroh O."/>
            <person name="Sun Y."/>
            <person name="Lan Y."/>
            <person name="Juniper S.K."/>
            <person name="Young C.R."/>
            <person name="Angers B."/>
            <person name="Qian P.Y."/>
        </authorList>
    </citation>
    <scope>NUCLEOTIDE SEQUENCE</scope>
    <source>
        <strain evidence="1">P08H-3</strain>
    </source>
</reference>
<gene>
    <name evidence="1" type="ORF">LSH36_899g00022</name>
</gene>
<dbReference type="EMBL" id="JAODUP010000899">
    <property type="protein sequence ID" value="KAK2142903.1"/>
    <property type="molecule type" value="Genomic_DNA"/>
</dbReference>
<evidence type="ECO:0000313" key="1">
    <source>
        <dbReference type="EMBL" id="KAK2142903.1"/>
    </source>
</evidence>
<dbReference type="Gene3D" id="3.40.50.300">
    <property type="entry name" value="P-loop containing nucleotide triphosphate hydrolases"/>
    <property type="match status" value="1"/>
</dbReference>
<evidence type="ECO:0000313" key="2">
    <source>
        <dbReference type="Proteomes" id="UP001208570"/>
    </source>
</evidence>
<dbReference type="InterPro" id="IPR027417">
    <property type="entry name" value="P-loop_NTPase"/>
</dbReference>
<dbReference type="InterPro" id="IPR051135">
    <property type="entry name" value="Gal/GlcNAc/GalNAc_ST"/>
</dbReference>
<name>A0AAD9IYW7_9ANNE</name>